<dbReference type="Proteomes" id="UP000029223">
    <property type="component" value="Unassembled WGS sequence"/>
</dbReference>
<evidence type="ECO:0000313" key="1">
    <source>
        <dbReference type="EMBL" id="GAL24431.1"/>
    </source>
</evidence>
<protein>
    <submittedName>
        <fullName evidence="1">Uncharacterized protein</fullName>
    </submittedName>
</protein>
<reference evidence="2" key="2">
    <citation type="submission" date="2014-09" db="EMBL/GenBank/DDBJ databases">
        <authorList>
            <consortium name="NBRP consortium"/>
            <person name="Sawabe T."/>
            <person name="Meirelles P."/>
            <person name="Nakanishi M."/>
            <person name="Sayaka M."/>
            <person name="Hattori M."/>
            <person name="Ohkuma M."/>
        </authorList>
    </citation>
    <scope>NUCLEOTIDE SEQUENCE [LARGE SCALE GENOMIC DNA]</scope>
    <source>
        <strain evidence="2">JCM 19239</strain>
    </source>
</reference>
<organism evidence="1 2">
    <name type="scientific">Vibrio variabilis</name>
    <dbReference type="NCBI Taxonomy" id="990271"/>
    <lineage>
        <taxon>Bacteria</taxon>
        <taxon>Pseudomonadati</taxon>
        <taxon>Pseudomonadota</taxon>
        <taxon>Gammaproteobacteria</taxon>
        <taxon>Vibrionales</taxon>
        <taxon>Vibrionaceae</taxon>
        <taxon>Vibrio</taxon>
    </lineage>
</organism>
<reference evidence="2" key="1">
    <citation type="submission" date="2014-09" db="EMBL/GenBank/DDBJ databases">
        <title>Vibrio variabilis JCM 19239. (C206) whole genome shotgun sequence.</title>
        <authorList>
            <person name="Sawabe T."/>
            <person name="Meirelles P."/>
            <person name="Nakanishi M."/>
            <person name="Sayaka M."/>
            <person name="Hattori M."/>
            <person name="Ohkuma M."/>
        </authorList>
    </citation>
    <scope>NUCLEOTIDE SEQUENCE [LARGE SCALE GENOMIC DNA]</scope>
    <source>
        <strain evidence="2">JCM 19239</strain>
    </source>
</reference>
<accession>A0ABQ0J6R4</accession>
<evidence type="ECO:0000313" key="2">
    <source>
        <dbReference type="Proteomes" id="UP000029223"/>
    </source>
</evidence>
<proteinExistence type="predicted"/>
<sequence>MAASTDPFAWFSEESGVKPLPLYVERRQKIRDKIVPTLA</sequence>
<keyword evidence="2" id="KW-1185">Reference proteome</keyword>
<gene>
    <name evidence="1" type="ORF">JCM19239_1885</name>
</gene>
<name>A0ABQ0J6R4_9VIBR</name>
<comment type="caution">
    <text evidence="1">The sequence shown here is derived from an EMBL/GenBank/DDBJ whole genome shotgun (WGS) entry which is preliminary data.</text>
</comment>
<dbReference type="EMBL" id="BBMS01000004">
    <property type="protein sequence ID" value="GAL24431.1"/>
    <property type="molecule type" value="Genomic_DNA"/>
</dbReference>